<proteinExistence type="predicted"/>
<protein>
    <submittedName>
        <fullName evidence="3">DNA polymerase Y family protein</fullName>
    </submittedName>
</protein>
<dbReference type="RefSeq" id="WP_345332659.1">
    <property type="nucleotide sequence ID" value="NZ_BAABJZ010000004.1"/>
</dbReference>
<dbReference type="SUPFAM" id="SSF56672">
    <property type="entry name" value="DNA/RNA polymerases"/>
    <property type="match status" value="1"/>
</dbReference>
<dbReference type="CDD" id="cd03468">
    <property type="entry name" value="PolY_like"/>
    <property type="match status" value="1"/>
</dbReference>
<dbReference type="EMBL" id="BAABJZ010000004">
    <property type="protein sequence ID" value="GAA4873523.1"/>
    <property type="molecule type" value="Genomic_DNA"/>
</dbReference>
<evidence type="ECO:0000256" key="1">
    <source>
        <dbReference type="ARBA" id="ARBA00022763"/>
    </source>
</evidence>
<dbReference type="InterPro" id="IPR050356">
    <property type="entry name" value="SulA_CellDiv_inhibitor"/>
</dbReference>
<keyword evidence="4" id="KW-1185">Reference proteome</keyword>
<dbReference type="InterPro" id="IPR043502">
    <property type="entry name" value="DNA/RNA_pol_sf"/>
</dbReference>
<name>A0ABP9EC80_9GAMM</name>
<dbReference type="PANTHER" id="PTHR35369">
    <property type="entry name" value="BLR3025 PROTEIN-RELATED"/>
    <property type="match status" value="1"/>
</dbReference>
<gene>
    <name evidence="3" type="ORF">GCM10023333_02980</name>
</gene>
<sequence length="468" mass="52073">MLLGLQFVDLSLHHRARGQQLAGQPIALFGGHPLKVLQCNDEAAQQGVAVGQKLATATALCDALVLLQGDDGEDRATLETLAEWAYGFSAQVHLVAPDTLVLEVSSMLRLFDGLDNWLAQLKADLIRHGLPWRGALAQTPLAAQCLAQNGTALAQIAPADPALSQAALHPLSLAQLQRPEAARLASMGIQTLAQLMALPRSELGRRSGADLLLWLQRLLGERPDPRGYFQPPKHYRRKLVLLEEIEHLQGLRFPLKRLFAELGDLLRRRQLALPQLDILLHHRHRPTTVVSLRGAGNEHRSEAWMALCQLKLERLVLFEPVMELELVGERLQPQQVHSERLFAGGAPDGQAQDLLAQLAARLGEERIHGLQAVGEHRPEYASRVVAPGQGQDSRQSVITTLQRPCWLLTQPQPVSRTDYQLLRGPERIESGWWQAGAIARDYFQAQCPQGRLCWLFHSSDGWFLHGWF</sequence>
<organism evidence="3 4">
    <name type="scientific">Ferrimonas pelagia</name>
    <dbReference type="NCBI Taxonomy" id="1177826"/>
    <lineage>
        <taxon>Bacteria</taxon>
        <taxon>Pseudomonadati</taxon>
        <taxon>Pseudomonadota</taxon>
        <taxon>Gammaproteobacteria</taxon>
        <taxon>Alteromonadales</taxon>
        <taxon>Ferrimonadaceae</taxon>
        <taxon>Ferrimonas</taxon>
    </lineage>
</organism>
<comment type="caution">
    <text evidence="3">The sequence shown here is derived from an EMBL/GenBank/DDBJ whole genome shotgun (WGS) entry which is preliminary data.</text>
</comment>
<keyword evidence="1" id="KW-0227">DNA damage</keyword>
<feature type="domain" description="UmuC" evidence="2">
    <location>
        <begin position="15"/>
        <end position="147"/>
    </location>
</feature>
<dbReference type="InterPro" id="IPR001126">
    <property type="entry name" value="UmuC"/>
</dbReference>
<accession>A0ABP9EC80</accession>
<dbReference type="PANTHER" id="PTHR35369:SF2">
    <property type="entry name" value="BLR3025 PROTEIN"/>
    <property type="match status" value="1"/>
</dbReference>
<evidence type="ECO:0000259" key="2">
    <source>
        <dbReference type="Pfam" id="PF00817"/>
    </source>
</evidence>
<evidence type="ECO:0000313" key="4">
    <source>
        <dbReference type="Proteomes" id="UP001499988"/>
    </source>
</evidence>
<dbReference type="Proteomes" id="UP001499988">
    <property type="component" value="Unassembled WGS sequence"/>
</dbReference>
<reference evidence="4" key="1">
    <citation type="journal article" date="2019" name="Int. J. Syst. Evol. Microbiol.">
        <title>The Global Catalogue of Microorganisms (GCM) 10K type strain sequencing project: providing services to taxonomists for standard genome sequencing and annotation.</title>
        <authorList>
            <consortium name="The Broad Institute Genomics Platform"/>
            <consortium name="The Broad Institute Genome Sequencing Center for Infectious Disease"/>
            <person name="Wu L."/>
            <person name="Ma J."/>
        </authorList>
    </citation>
    <scope>NUCLEOTIDE SEQUENCE [LARGE SCALE GENOMIC DNA]</scope>
    <source>
        <strain evidence="4">JCM 18401</strain>
    </source>
</reference>
<dbReference type="Pfam" id="PF00817">
    <property type="entry name" value="IMS"/>
    <property type="match status" value="1"/>
</dbReference>
<evidence type="ECO:0000313" key="3">
    <source>
        <dbReference type="EMBL" id="GAA4873523.1"/>
    </source>
</evidence>